<feature type="compositionally biased region" description="Basic and acidic residues" evidence="1">
    <location>
        <begin position="25"/>
        <end position="34"/>
    </location>
</feature>
<gene>
    <name evidence="3" type="ORF">BKA16_000198</name>
</gene>
<name>A0A840EUX9_9ACTN</name>
<keyword evidence="2" id="KW-0812">Transmembrane</keyword>
<feature type="transmembrane region" description="Helical" evidence="2">
    <location>
        <begin position="97"/>
        <end position="118"/>
    </location>
</feature>
<keyword evidence="2" id="KW-0472">Membrane</keyword>
<keyword evidence="4" id="KW-1185">Reference proteome</keyword>
<comment type="caution">
    <text evidence="3">The sequence shown here is derived from an EMBL/GenBank/DDBJ whole genome shotgun (WGS) entry which is preliminary data.</text>
</comment>
<feature type="compositionally biased region" description="Polar residues" evidence="1">
    <location>
        <begin position="1"/>
        <end position="17"/>
    </location>
</feature>
<proteinExistence type="predicted"/>
<evidence type="ECO:0000313" key="3">
    <source>
        <dbReference type="EMBL" id="MBB4133646.1"/>
    </source>
</evidence>
<evidence type="ECO:0000256" key="1">
    <source>
        <dbReference type="SAM" id="MobiDB-lite"/>
    </source>
</evidence>
<accession>A0A840EUX9</accession>
<evidence type="ECO:0000256" key="2">
    <source>
        <dbReference type="SAM" id="Phobius"/>
    </source>
</evidence>
<feature type="transmembrane region" description="Helical" evidence="2">
    <location>
        <begin position="65"/>
        <end position="85"/>
    </location>
</feature>
<feature type="compositionally biased region" description="Low complexity" evidence="1">
    <location>
        <begin position="38"/>
        <end position="52"/>
    </location>
</feature>
<dbReference type="AlphaFoldDB" id="A0A840EUX9"/>
<evidence type="ECO:0000313" key="4">
    <source>
        <dbReference type="Proteomes" id="UP000551501"/>
    </source>
</evidence>
<feature type="region of interest" description="Disordered" evidence="1">
    <location>
        <begin position="1"/>
        <end position="61"/>
    </location>
</feature>
<dbReference type="RefSeq" id="WP_183368814.1">
    <property type="nucleotide sequence ID" value="NZ_BAABHL010000022.1"/>
</dbReference>
<keyword evidence="2" id="KW-1133">Transmembrane helix</keyword>
<reference evidence="3 4" key="1">
    <citation type="submission" date="2020-08" db="EMBL/GenBank/DDBJ databases">
        <title>Sequencing the genomes of 1000 actinobacteria strains.</title>
        <authorList>
            <person name="Klenk H.-P."/>
        </authorList>
    </citation>
    <scope>NUCLEOTIDE SEQUENCE [LARGE SCALE GENOMIC DNA]</scope>
    <source>
        <strain evidence="3 4">DSM 45298</strain>
    </source>
</reference>
<evidence type="ECO:0008006" key="5">
    <source>
        <dbReference type="Google" id="ProtNLM"/>
    </source>
</evidence>
<organism evidence="3 4">
    <name type="scientific">Gordonia humi</name>
    <dbReference type="NCBI Taxonomy" id="686429"/>
    <lineage>
        <taxon>Bacteria</taxon>
        <taxon>Bacillati</taxon>
        <taxon>Actinomycetota</taxon>
        <taxon>Actinomycetes</taxon>
        <taxon>Mycobacteriales</taxon>
        <taxon>Gordoniaceae</taxon>
        <taxon>Gordonia</taxon>
    </lineage>
</organism>
<protein>
    <recommendedName>
        <fullName evidence="5">Transmembrane protein</fullName>
    </recommendedName>
</protein>
<dbReference type="Proteomes" id="UP000551501">
    <property type="component" value="Unassembled WGS sequence"/>
</dbReference>
<dbReference type="EMBL" id="JACIFP010000001">
    <property type="protein sequence ID" value="MBB4133646.1"/>
    <property type="molecule type" value="Genomic_DNA"/>
</dbReference>
<sequence length="134" mass="14537">MSINTSTQPLIDQQPTQERPKHARQAQEDLRAQEDLGSSVASSATNSAVPPTDSVDGSPDGDRSVSVWTMLLFIAGCAILVIAAWNLPNLARWGDDYGTVLVFLAFFMVMSIGGRWFWGGVDAIWSAVRGKDQP</sequence>